<reference evidence="3 4" key="1">
    <citation type="submission" date="2020-04" db="EMBL/GenBank/DDBJ databases">
        <authorList>
            <person name="De Canck E."/>
        </authorList>
    </citation>
    <scope>NUCLEOTIDE SEQUENCE [LARGE SCALE GENOMIC DNA]</scope>
    <source>
        <strain evidence="3 4">LMG 26845</strain>
    </source>
</reference>
<accession>A0A6J5AR19</accession>
<dbReference type="AlphaFoldDB" id="A0A6J5AR19"/>
<dbReference type="InterPro" id="IPR021413">
    <property type="entry name" value="DUF3053"/>
</dbReference>
<gene>
    <name evidence="3" type="ORF">LMG26845_03820</name>
</gene>
<organism evidence="3 4">
    <name type="scientific">Achromobacter insuavis</name>
    <dbReference type="NCBI Taxonomy" id="1287735"/>
    <lineage>
        <taxon>Bacteria</taxon>
        <taxon>Pseudomonadati</taxon>
        <taxon>Pseudomonadota</taxon>
        <taxon>Betaproteobacteria</taxon>
        <taxon>Burkholderiales</taxon>
        <taxon>Alcaligenaceae</taxon>
        <taxon>Achromobacter</taxon>
    </lineage>
</organism>
<dbReference type="Pfam" id="PF11254">
    <property type="entry name" value="DUF3053"/>
    <property type="match status" value="1"/>
</dbReference>
<evidence type="ECO:0000256" key="2">
    <source>
        <dbReference type="SAM" id="SignalP"/>
    </source>
</evidence>
<feature type="coiled-coil region" evidence="1">
    <location>
        <begin position="106"/>
        <end position="133"/>
    </location>
</feature>
<proteinExistence type="predicted"/>
<dbReference type="Proteomes" id="UP000507979">
    <property type="component" value="Unassembled WGS sequence"/>
</dbReference>
<feature type="chain" id="PRO_5026920009" description="DUF3053 domain-containing protein" evidence="2">
    <location>
        <begin position="21"/>
        <end position="231"/>
    </location>
</feature>
<evidence type="ECO:0000256" key="1">
    <source>
        <dbReference type="SAM" id="Coils"/>
    </source>
</evidence>
<protein>
    <recommendedName>
        <fullName evidence="5">DUF3053 domain-containing protein</fullName>
    </recommendedName>
</protein>
<keyword evidence="4" id="KW-1185">Reference proteome</keyword>
<dbReference type="PROSITE" id="PS51257">
    <property type="entry name" value="PROKAR_LIPOPROTEIN"/>
    <property type="match status" value="1"/>
</dbReference>
<keyword evidence="2" id="KW-0732">Signal</keyword>
<evidence type="ECO:0008006" key="5">
    <source>
        <dbReference type="Google" id="ProtNLM"/>
    </source>
</evidence>
<evidence type="ECO:0000313" key="3">
    <source>
        <dbReference type="EMBL" id="CAB3671906.1"/>
    </source>
</evidence>
<keyword evidence="1" id="KW-0175">Coiled coil</keyword>
<dbReference type="RefSeq" id="WP_054433299.1">
    <property type="nucleotide sequence ID" value="NZ_CADIJR010000040.1"/>
</dbReference>
<dbReference type="GeneID" id="92899689"/>
<dbReference type="EMBL" id="CADIJR010000040">
    <property type="protein sequence ID" value="CAB3671906.1"/>
    <property type="molecule type" value="Genomic_DNA"/>
</dbReference>
<name>A0A6J5AR19_9BURK</name>
<evidence type="ECO:0000313" key="4">
    <source>
        <dbReference type="Proteomes" id="UP000507979"/>
    </source>
</evidence>
<feature type="signal peptide" evidence="2">
    <location>
        <begin position="1"/>
        <end position="20"/>
    </location>
</feature>
<sequence>MAMLRICLATLAAATVLALAACGNREPQERAAFIGLLQQRIAAGALAPIGALSEAESDAIGRYRDAYAVITDFQDALAKAAAPLRPVLAAERIQSVDDIVRRRQALVDARATLAESARRLQSAQARADKARGAMELAPDLAPVYDGVYDEAVTAPVAELMDAAGKMDTVARDALGVADFVAAHAGDIALEDGQAKVATPSLQQQLNQRLEALNAQAGALEQARAVVARQAP</sequence>